<keyword evidence="7" id="KW-1185">Reference proteome</keyword>
<sequence>MTVADLILIAILMFFAWNGYSTGLVMQIVRFVGVFAAYWAAKAFSSDVSLWLESVLGESASTAAGGNTDWPLGNVMTQTLWQTGYGMLSFALVFLVVLILTRLAGHVVDLFVSLPGLSFLNRISGLLLGLLIGVLVLVILVNLGAYVPVDTIHTALQESQIASAFLNTGLSKLLFAR</sequence>
<organism evidence="6 7">
    <name type="scientific">Effusibacillus lacus</name>
    <dbReference type="NCBI Taxonomy" id="1348429"/>
    <lineage>
        <taxon>Bacteria</taxon>
        <taxon>Bacillati</taxon>
        <taxon>Bacillota</taxon>
        <taxon>Bacilli</taxon>
        <taxon>Bacillales</taxon>
        <taxon>Alicyclobacillaceae</taxon>
        <taxon>Effusibacillus</taxon>
    </lineage>
</organism>
<dbReference type="PANTHER" id="PTHR37306:SF1">
    <property type="entry name" value="COLICIN V PRODUCTION PROTEIN"/>
    <property type="match status" value="1"/>
</dbReference>
<evidence type="ECO:0000256" key="1">
    <source>
        <dbReference type="ARBA" id="ARBA00004141"/>
    </source>
</evidence>
<name>A0A292YDV9_9BACL</name>
<dbReference type="AlphaFoldDB" id="A0A292YDV9"/>
<dbReference type="GO" id="GO:0009403">
    <property type="term" value="P:toxin biosynthetic process"/>
    <property type="evidence" value="ECO:0007669"/>
    <property type="project" value="InterPro"/>
</dbReference>
<feature type="transmembrane region" description="Helical" evidence="5">
    <location>
        <begin position="125"/>
        <end position="147"/>
    </location>
</feature>
<evidence type="ECO:0000313" key="7">
    <source>
        <dbReference type="Proteomes" id="UP000217785"/>
    </source>
</evidence>
<keyword evidence="3 5" id="KW-1133">Transmembrane helix</keyword>
<feature type="transmembrane region" description="Helical" evidence="5">
    <location>
        <begin position="85"/>
        <end position="105"/>
    </location>
</feature>
<dbReference type="OrthoDB" id="1809613at2"/>
<dbReference type="EMBL" id="BDUF01000060">
    <property type="protein sequence ID" value="GAX90662.1"/>
    <property type="molecule type" value="Genomic_DNA"/>
</dbReference>
<keyword evidence="4 5" id="KW-0472">Membrane</keyword>
<dbReference type="PANTHER" id="PTHR37306">
    <property type="entry name" value="COLICIN V PRODUCTION PROTEIN"/>
    <property type="match status" value="1"/>
</dbReference>
<dbReference type="GO" id="GO:0016020">
    <property type="term" value="C:membrane"/>
    <property type="evidence" value="ECO:0007669"/>
    <property type="project" value="UniProtKB-SubCell"/>
</dbReference>
<dbReference type="Pfam" id="PF02674">
    <property type="entry name" value="Colicin_V"/>
    <property type="match status" value="1"/>
</dbReference>
<dbReference type="Proteomes" id="UP000217785">
    <property type="component" value="Unassembled WGS sequence"/>
</dbReference>
<proteinExistence type="predicted"/>
<comment type="subcellular location">
    <subcellularLocation>
        <location evidence="1">Membrane</location>
        <topology evidence="1">Multi-pass membrane protein</topology>
    </subcellularLocation>
</comment>
<accession>A0A292YDV9</accession>
<evidence type="ECO:0000313" key="6">
    <source>
        <dbReference type="EMBL" id="GAX90662.1"/>
    </source>
</evidence>
<keyword evidence="2 5" id="KW-0812">Transmembrane</keyword>
<evidence type="ECO:0000256" key="5">
    <source>
        <dbReference type="SAM" id="Phobius"/>
    </source>
</evidence>
<protein>
    <recommendedName>
        <fullName evidence="8">Colicin V production protein</fullName>
    </recommendedName>
</protein>
<dbReference type="RefSeq" id="WP_096182387.1">
    <property type="nucleotide sequence ID" value="NZ_BDUF01000060.1"/>
</dbReference>
<evidence type="ECO:0000256" key="4">
    <source>
        <dbReference type="ARBA" id="ARBA00023136"/>
    </source>
</evidence>
<evidence type="ECO:0000256" key="2">
    <source>
        <dbReference type="ARBA" id="ARBA00022692"/>
    </source>
</evidence>
<feature type="transmembrane region" description="Helical" evidence="5">
    <location>
        <begin position="6"/>
        <end position="26"/>
    </location>
</feature>
<evidence type="ECO:0008006" key="8">
    <source>
        <dbReference type="Google" id="ProtNLM"/>
    </source>
</evidence>
<reference evidence="7" key="1">
    <citation type="submission" date="2017-07" db="EMBL/GenBank/DDBJ databases">
        <title>Draft genome sequence of Effusibacillus lacus strain skLN1.</title>
        <authorList>
            <person name="Watanabe M."/>
            <person name="Kojima H."/>
            <person name="Fukui M."/>
        </authorList>
    </citation>
    <scope>NUCLEOTIDE SEQUENCE [LARGE SCALE GENOMIC DNA]</scope>
    <source>
        <strain evidence="7">skLN1</strain>
    </source>
</reference>
<comment type="caution">
    <text evidence="6">The sequence shown here is derived from an EMBL/GenBank/DDBJ whole genome shotgun (WGS) entry which is preliminary data.</text>
</comment>
<dbReference type="InterPro" id="IPR003825">
    <property type="entry name" value="Colicin-V_CvpA"/>
</dbReference>
<evidence type="ECO:0000256" key="3">
    <source>
        <dbReference type="ARBA" id="ARBA00022989"/>
    </source>
</evidence>